<dbReference type="EMBL" id="CP076132">
    <property type="protein sequence ID" value="QWG00379.1"/>
    <property type="molecule type" value="Genomic_DNA"/>
</dbReference>
<evidence type="ECO:0000259" key="1">
    <source>
        <dbReference type="Pfam" id="PF06172"/>
    </source>
</evidence>
<dbReference type="KEGG" id="fya:KMW28_12020"/>
<dbReference type="SUPFAM" id="SSF51182">
    <property type="entry name" value="RmlC-like cupins"/>
    <property type="match status" value="1"/>
</dbReference>
<dbReference type="PANTHER" id="PTHR33387">
    <property type="entry name" value="RMLC-LIKE JELLY ROLL FOLD PROTEIN"/>
    <property type="match status" value="1"/>
</dbReference>
<dbReference type="Gene3D" id="2.60.120.10">
    <property type="entry name" value="Jelly Rolls"/>
    <property type="match status" value="1"/>
</dbReference>
<evidence type="ECO:0000313" key="3">
    <source>
        <dbReference type="Proteomes" id="UP000678679"/>
    </source>
</evidence>
<sequence>MTKEEIIDKLEMMPHPEGGYYIETYRSHKTALINKNDIERNISTAIYYLLGEGDFSTFHRLKFTELWHFHYGCPAEIVEITPNGEVIKTVIGVDILNGQVPQYIIKGGNWFAAKPLTKSAEDYVLVGCTVAPGFEFEDFEIGIAEELIKEFPQHEELILSFKK</sequence>
<organism evidence="2 3">
    <name type="scientific">Flammeovirga yaeyamensis</name>
    <dbReference type="NCBI Taxonomy" id="367791"/>
    <lineage>
        <taxon>Bacteria</taxon>
        <taxon>Pseudomonadati</taxon>
        <taxon>Bacteroidota</taxon>
        <taxon>Cytophagia</taxon>
        <taxon>Cytophagales</taxon>
        <taxon>Flammeovirgaceae</taxon>
        <taxon>Flammeovirga</taxon>
    </lineage>
</organism>
<gene>
    <name evidence="2" type="ORF">KMW28_12020</name>
</gene>
<proteinExistence type="predicted"/>
<dbReference type="CDD" id="cd06121">
    <property type="entry name" value="cupin_YML079wp"/>
    <property type="match status" value="1"/>
</dbReference>
<reference evidence="2 3" key="1">
    <citation type="submission" date="2021-05" db="EMBL/GenBank/DDBJ databases">
        <title>Comparative genomic studies on the polysaccharide-degrading batcterial strains of the Flammeovirga genus.</title>
        <authorList>
            <person name="Zewei F."/>
            <person name="Zheng Z."/>
            <person name="Yu L."/>
            <person name="Ruyue G."/>
            <person name="Yanhong M."/>
            <person name="Yuanyuan C."/>
            <person name="Jingyan G."/>
            <person name="Wenjun H."/>
        </authorList>
    </citation>
    <scope>NUCLEOTIDE SEQUENCE [LARGE SCALE GENOMIC DNA]</scope>
    <source>
        <strain evidence="2 3">NBRC:100898</strain>
    </source>
</reference>
<name>A0AAX1MYQ5_9BACT</name>
<dbReference type="AlphaFoldDB" id="A0AAX1MYQ5"/>
<feature type="domain" description="DUF985" evidence="1">
    <location>
        <begin position="4"/>
        <end position="141"/>
    </location>
</feature>
<evidence type="ECO:0000313" key="2">
    <source>
        <dbReference type="EMBL" id="QWG00379.1"/>
    </source>
</evidence>
<keyword evidence="3" id="KW-1185">Reference proteome</keyword>
<dbReference type="InterPro" id="IPR009327">
    <property type="entry name" value="Cupin_DUF985"/>
</dbReference>
<dbReference type="RefSeq" id="WP_169663211.1">
    <property type="nucleotide sequence ID" value="NZ_CP076132.1"/>
</dbReference>
<accession>A0AAX1MYQ5</accession>
<dbReference type="InterPro" id="IPR014710">
    <property type="entry name" value="RmlC-like_jellyroll"/>
</dbReference>
<dbReference type="PANTHER" id="PTHR33387:SF3">
    <property type="entry name" value="DUF985 DOMAIN-CONTAINING PROTEIN"/>
    <property type="match status" value="1"/>
</dbReference>
<dbReference type="Pfam" id="PF06172">
    <property type="entry name" value="Cupin_5"/>
    <property type="match status" value="1"/>
</dbReference>
<dbReference type="InterPro" id="IPR011051">
    <property type="entry name" value="RmlC_Cupin_sf"/>
</dbReference>
<dbReference type="Proteomes" id="UP000678679">
    <property type="component" value="Chromosome 1"/>
</dbReference>
<protein>
    <submittedName>
        <fullName evidence="2">Cupin domain-containing protein</fullName>
    </submittedName>
</protein>
<dbReference type="InterPro" id="IPR039935">
    <property type="entry name" value="YML079W-like"/>
</dbReference>